<organism evidence="2 3">
    <name type="scientific">Medicago truncatula</name>
    <name type="common">Barrel medic</name>
    <name type="synonym">Medicago tribuloides</name>
    <dbReference type="NCBI Taxonomy" id="3880"/>
    <lineage>
        <taxon>Eukaryota</taxon>
        <taxon>Viridiplantae</taxon>
        <taxon>Streptophyta</taxon>
        <taxon>Embryophyta</taxon>
        <taxon>Tracheophyta</taxon>
        <taxon>Spermatophyta</taxon>
        <taxon>Magnoliopsida</taxon>
        <taxon>eudicotyledons</taxon>
        <taxon>Gunneridae</taxon>
        <taxon>Pentapetalae</taxon>
        <taxon>rosids</taxon>
        <taxon>fabids</taxon>
        <taxon>Fabales</taxon>
        <taxon>Fabaceae</taxon>
        <taxon>Papilionoideae</taxon>
        <taxon>50 kb inversion clade</taxon>
        <taxon>NPAAA clade</taxon>
        <taxon>Hologalegina</taxon>
        <taxon>IRL clade</taxon>
        <taxon>Trifolieae</taxon>
        <taxon>Medicago</taxon>
    </lineage>
</organism>
<feature type="compositionally biased region" description="Polar residues" evidence="1">
    <location>
        <begin position="69"/>
        <end position="81"/>
    </location>
</feature>
<feature type="compositionally biased region" description="Low complexity" evidence="1">
    <location>
        <begin position="26"/>
        <end position="49"/>
    </location>
</feature>
<evidence type="ECO:0000313" key="3">
    <source>
        <dbReference type="Proteomes" id="UP000265566"/>
    </source>
</evidence>
<gene>
    <name evidence="2" type="ORF">MtrunA17_Chr8g0367251</name>
</gene>
<proteinExistence type="predicted"/>
<comment type="caution">
    <text evidence="2">The sequence shown here is derived from an EMBL/GenBank/DDBJ whole genome shotgun (WGS) entry which is preliminary data.</text>
</comment>
<evidence type="ECO:0000256" key="1">
    <source>
        <dbReference type="SAM" id="MobiDB-lite"/>
    </source>
</evidence>
<reference evidence="3" key="1">
    <citation type="journal article" date="2018" name="Nat. Plants">
        <title>Whole-genome landscape of Medicago truncatula symbiotic genes.</title>
        <authorList>
            <person name="Pecrix Y."/>
            <person name="Staton S.E."/>
            <person name="Sallet E."/>
            <person name="Lelandais-Briere C."/>
            <person name="Moreau S."/>
            <person name="Carrere S."/>
            <person name="Blein T."/>
            <person name="Jardinaud M.F."/>
            <person name="Latrasse D."/>
            <person name="Zouine M."/>
            <person name="Zahm M."/>
            <person name="Kreplak J."/>
            <person name="Mayjonade B."/>
            <person name="Satge C."/>
            <person name="Perez M."/>
            <person name="Cauet S."/>
            <person name="Marande W."/>
            <person name="Chantry-Darmon C."/>
            <person name="Lopez-Roques C."/>
            <person name="Bouchez O."/>
            <person name="Berard A."/>
            <person name="Debelle F."/>
            <person name="Munos S."/>
            <person name="Bendahmane A."/>
            <person name="Berges H."/>
            <person name="Niebel A."/>
            <person name="Buitink J."/>
            <person name="Frugier F."/>
            <person name="Benhamed M."/>
            <person name="Crespi M."/>
            <person name="Gouzy J."/>
            <person name="Gamas P."/>
        </authorList>
    </citation>
    <scope>NUCLEOTIDE SEQUENCE [LARGE SCALE GENOMIC DNA]</scope>
    <source>
        <strain evidence="3">cv. Jemalong A17</strain>
    </source>
</reference>
<dbReference type="EMBL" id="PSQE01000008">
    <property type="protein sequence ID" value="RHN41550.1"/>
    <property type="molecule type" value="Genomic_DNA"/>
</dbReference>
<name>A0A396GKL4_MEDTR</name>
<accession>A0A396GKL4</accession>
<dbReference type="Proteomes" id="UP000265566">
    <property type="component" value="Chromosome 8"/>
</dbReference>
<protein>
    <submittedName>
        <fullName evidence="2">Uncharacterized protein</fullName>
    </submittedName>
</protein>
<evidence type="ECO:0000313" key="2">
    <source>
        <dbReference type="EMBL" id="RHN41550.1"/>
    </source>
</evidence>
<feature type="compositionally biased region" description="Polar residues" evidence="1">
    <location>
        <begin position="12"/>
        <end position="25"/>
    </location>
</feature>
<dbReference type="AlphaFoldDB" id="A0A396GKL4"/>
<feature type="region of interest" description="Disordered" evidence="1">
    <location>
        <begin position="1"/>
        <end position="81"/>
    </location>
</feature>
<dbReference type="Gramene" id="rna47884">
    <property type="protein sequence ID" value="RHN41550.1"/>
    <property type="gene ID" value="gene47884"/>
</dbReference>
<sequence length="81" mass="8892">MDLTVSIHRELQQNQVQNPEPSETHSSLLLSSLSIHNTSPTNTTLPNSHIPHHHSIQSPPQYPPSPIQLSFSDSPPVSSPL</sequence>